<dbReference type="HOGENOM" id="CLU_2706074_0_0_1"/>
<dbReference type="AlphaFoldDB" id="U9UQH0"/>
<evidence type="ECO:0000313" key="1">
    <source>
        <dbReference type="EMBL" id="ESA21962.1"/>
    </source>
</evidence>
<proteinExistence type="predicted"/>
<accession>U9UQH0</accession>
<name>U9UQH0_RHIID</name>
<gene>
    <name evidence="1" type="ORF">GLOINDRAFT_117147</name>
</gene>
<dbReference type="EMBL" id="KI276000">
    <property type="protein sequence ID" value="ESA21962.1"/>
    <property type="molecule type" value="Genomic_DNA"/>
</dbReference>
<protein>
    <submittedName>
        <fullName evidence="1">Uncharacterized protein</fullName>
    </submittedName>
</protein>
<sequence length="73" mass="8515">MTITVIFLMEFPIPISLLKTSNTYTSIRIYILALRHTTLFSNTLISIECNHSEQEQYINENGVHLYLEINNHC</sequence>
<reference evidence="1" key="1">
    <citation type="submission" date="2013-07" db="EMBL/GenBank/DDBJ databases">
        <title>The genome of an arbuscular mycorrhizal fungus provides insights into the evolution of the oldest plant symbiosis.</title>
        <authorList>
            <consortium name="DOE Joint Genome Institute"/>
            <person name="Tisserant E."/>
            <person name="Malbreil M."/>
            <person name="Kuo A."/>
            <person name="Kohler A."/>
            <person name="Symeonidi A."/>
            <person name="Balestrini R."/>
            <person name="Charron P."/>
            <person name="Duensing N."/>
            <person name="Frei-dit-Frey N."/>
            <person name="Gianinazzi-Pearson V."/>
            <person name="Gilbert B."/>
            <person name="Handa Y."/>
            <person name="Hijri M."/>
            <person name="Kaul R."/>
            <person name="Kawaguchi M."/>
            <person name="Krajinski F."/>
            <person name="Lammers P."/>
            <person name="Lapierre D."/>
            <person name="Masclaux F.G."/>
            <person name="Murat C."/>
            <person name="Morin E."/>
            <person name="Ndikumana S."/>
            <person name="Pagni M."/>
            <person name="Petitpierre D."/>
            <person name="Requena N."/>
            <person name="Rosikiewicz P."/>
            <person name="Riley R."/>
            <person name="Saito K."/>
            <person name="San Clemente H."/>
            <person name="Shapiro H."/>
            <person name="van Tuinen D."/>
            <person name="Becard G."/>
            <person name="Bonfante P."/>
            <person name="Paszkowski U."/>
            <person name="Shachar-Hill Y."/>
            <person name="Young J.P."/>
            <person name="Sanders I.R."/>
            <person name="Henrissat B."/>
            <person name="Rensing S.A."/>
            <person name="Grigoriev I.V."/>
            <person name="Corradi N."/>
            <person name="Roux C."/>
            <person name="Martin F."/>
        </authorList>
    </citation>
    <scope>NUCLEOTIDE SEQUENCE</scope>
    <source>
        <strain evidence="1">DAOM 197198</strain>
    </source>
</reference>
<organism evidence="1">
    <name type="scientific">Rhizophagus irregularis (strain DAOM 181602 / DAOM 197198 / MUCL 43194)</name>
    <name type="common">Arbuscular mycorrhizal fungus</name>
    <name type="synonym">Glomus intraradices</name>
    <dbReference type="NCBI Taxonomy" id="747089"/>
    <lineage>
        <taxon>Eukaryota</taxon>
        <taxon>Fungi</taxon>
        <taxon>Fungi incertae sedis</taxon>
        <taxon>Mucoromycota</taxon>
        <taxon>Glomeromycotina</taxon>
        <taxon>Glomeromycetes</taxon>
        <taxon>Glomerales</taxon>
        <taxon>Glomeraceae</taxon>
        <taxon>Rhizophagus</taxon>
    </lineage>
</organism>